<dbReference type="EMBL" id="LJRF01000097">
    <property type="protein sequence ID" value="KPY47861.1"/>
    <property type="molecule type" value="Genomic_DNA"/>
</dbReference>
<evidence type="ECO:0000256" key="1">
    <source>
        <dbReference type="SAM" id="SignalP"/>
    </source>
</evidence>
<dbReference type="PATRIC" id="fig|55398.3.peg.5032"/>
<gene>
    <name evidence="2" type="ORF">ALO47_04036</name>
</gene>
<dbReference type="Proteomes" id="UP000050554">
    <property type="component" value="Unassembled WGS sequence"/>
</dbReference>
<keyword evidence="1" id="KW-0732">Signal</keyword>
<dbReference type="RefSeq" id="WP_004887214.1">
    <property type="nucleotide sequence ID" value="NZ_LJRF01000097.1"/>
</dbReference>
<feature type="signal peptide" evidence="1">
    <location>
        <begin position="1"/>
        <end position="18"/>
    </location>
</feature>
<feature type="chain" id="PRO_5006172579" description="Lipoprotein" evidence="1">
    <location>
        <begin position="19"/>
        <end position="192"/>
    </location>
</feature>
<dbReference type="AlphaFoldDB" id="A0A0P9YP92"/>
<comment type="caution">
    <text evidence="2">The sequence shown here is derived from an EMBL/GenBank/DDBJ whole genome shotgun (WGS) entry which is preliminary data.</text>
</comment>
<evidence type="ECO:0000313" key="2">
    <source>
        <dbReference type="EMBL" id="KPY47861.1"/>
    </source>
</evidence>
<organism evidence="2 3">
    <name type="scientific">Pseudomonas syringae pv. ribicola</name>
    <dbReference type="NCBI Taxonomy" id="55398"/>
    <lineage>
        <taxon>Bacteria</taxon>
        <taxon>Pseudomonadati</taxon>
        <taxon>Pseudomonadota</taxon>
        <taxon>Gammaproteobacteria</taxon>
        <taxon>Pseudomonadales</taxon>
        <taxon>Pseudomonadaceae</taxon>
        <taxon>Pseudomonas</taxon>
    </lineage>
</organism>
<sequence>MNKFLMLLAVLFSLSLQGCMTYSHHELAQASQWPPATSTKVKPAAYLKVQAEYALNEDRANSGTNIAALEKLLKEELQGSQRFSKVSVEREPSDLYVTATLRNHEEGSLGLAFLTGFTFFLIPNKVDNTLSLELTFRDGEGKKLGQVSKQEKLTTWMHLVLIFALPFNESSDKVIRELARSALEDAAGKGLI</sequence>
<protein>
    <recommendedName>
        <fullName evidence="4">Lipoprotein</fullName>
    </recommendedName>
</protein>
<name>A0A0P9YP92_PSESI</name>
<accession>A0A0P9YP92</accession>
<dbReference type="PROSITE" id="PS51257">
    <property type="entry name" value="PROKAR_LIPOPROTEIN"/>
    <property type="match status" value="1"/>
</dbReference>
<evidence type="ECO:0000313" key="3">
    <source>
        <dbReference type="Proteomes" id="UP000050554"/>
    </source>
</evidence>
<reference evidence="2 3" key="1">
    <citation type="submission" date="2015-09" db="EMBL/GenBank/DDBJ databases">
        <title>Genome announcement of multiple Pseudomonas syringae strains.</title>
        <authorList>
            <person name="Thakur S."/>
            <person name="Wang P.W."/>
            <person name="Gong Y."/>
            <person name="Weir B.S."/>
            <person name="Guttman D.S."/>
        </authorList>
    </citation>
    <scope>NUCLEOTIDE SEQUENCE [LARGE SCALE GENOMIC DNA]</scope>
    <source>
        <strain evidence="2 3">ICMP3882</strain>
    </source>
</reference>
<evidence type="ECO:0008006" key="4">
    <source>
        <dbReference type="Google" id="ProtNLM"/>
    </source>
</evidence>
<proteinExistence type="predicted"/>